<feature type="coiled-coil region" evidence="1">
    <location>
        <begin position="739"/>
        <end position="766"/>
    </location>
</feature>
<reference evidence="3 4" key="1">
    <citation type="submission" date="2012-04" db="EMBL/GenBank/DDBJ databases">
        <title>The Genome Sequence of Saprolegnia declina VS20.</title>
        <authorList>
            <consortium name="The Broad Institute Genome Sequencing Platform"/>
            <person name="Russ C."/>
            <person name="Nusbaum C."/>
            <person name="Tyler B."/>
            <person name="van West P."/>
            <person name="Dieguez-Uribeondo J."/>
            <person name="de Bruijn I."/>
            <person name="Tripathy S."/>
            <person name="Jiang R."/>
            <person name="Young S.K."/>
            <person name="Zeng Q."/>
            <person name="Gargeya S."/>
            <person name="Fitzgerald M."/>
            <person name="Haas B."/>
            <person name="Abouelleil A."/>
            <person name="Alvarado L."/>
            <person name="Arachchi H.M."/>
            <person name="Berlin A."/>
            <person name="Chapman S.B."/>
            <person name="Goldberg J."/>
            <person name="Griggs A."/>
            <person name="Gujja S."/>
            <person name="Hansen M."/>
            <person name="Howarth C."/>
            <person name="Imamovic A."/>
            <person name="Larimer J."/>
            <person name="McCowen C."/>
            <person name="Montmayeur A."/>
            <person name="Murphy C."/>
            <person name="Neiman D."/>
            <person name="Pearson M."/>
            <person name="Priest M."/>
            <person name="Roberts A."/>
            <person name="Saif S."/>
            <person name="Shea T."/>
            <person name="Sisk P."/>
            <person name="Sykes S."/>
            <person name="Wortman J."/>
            <person name="Nusbaum C."/>
            <person name="Birren B."/>
        </authorList>
    </citation>
    <scope>NUCLEOTIDE SEQUENCE [LARGE SCALE GENOMIC DNA]</scope>
    <source>
        <strain evidence="3 4">VS20</strain>
    </source>
</reference>
<feature type="region of interest" description="Disordered" evidence="2">
    <location>
        <begin position="149"/>
        <end position="209"/>
    </location>
</feature>
<protein>
    <submittedName>
        <fullName evidence="3">Uncharacterized protein</fullName>
    </submittedName>
</protein>
<dbReference type="VEuPathDB" id="FungiDB:SDRG_15224"/>
<keyword evidence="4" id="KW-1185">Reference proteome</keyword>
<dbReference type="InParanoid" id="T0Q0Y9"/>
<dbReference type="Proteomes" id="UP000030762">
    <property type="component" value="Unassembled WGS sequence"/>
</dbReference>
<feature type="coiled-coil region" evidence="1">
    <location>
        <begin position="445"/>
        <end position="517"/>
    </location>
</feature>
<feature type="region of interest" description="Disordered" evidence="2">
    <location>
        <begin position="235"/>
        <end position="333"/>
    </location>
</feature>
<accession>T0Q0Y9</accession>
<feature type="compositionally biased region" description="Polar residues" evidence="2">
    <location>
        <begin position="20"/>
        <end position="29"/>
    </location>
</feature>
<feature type="compositionally biased region" description="Basic and acidic residues" evidence="2">
    <location>
        <begin position="322"/>
        <end position="333"/>
    </location>
</feature>
<sequence length="793" mass="85095">MAEEAAALALDLSDTPLSLNPTASSTPNHGETGDGDYLEAHVRDPNAPAAMDLRFSFHFEEKASGLEAPIDAEKVLQLQWSSSDALPQEDAGADEGPTIESAAVLKYKQSQPIVCTASEAPEPTEHLHESTLQVDPSPESIMVAEQAPASEFTPMPVFTPAPESTSTSELSLIPKHTPTSDPTAASECMEPPSLELTPAHESAPDLEACTPRSEATVHATLEALVLDEADTADAKMDASERPVDEKNADLADAKSAATNGDAESDAKAKHEKSPAPAAKEAVENHPSINTELDADAKTATSDFPVPEADEKPLTSKQPVPEADAKVESAKRTDDKCDAKTTKYVQPRAASAAETYSVANLYPVKWDDPTAAVAPSLRRASTKPAPTSAKGLSASMPVAKKRITSANTPTSSTLAQLRQSQLQHATEVARLKTLLDCVTQERDLALARAQRTHETLQAKADSQEQLHLQAATAVAERDALQVHCKTLQEAIRKEQVAAEDARKRAAAYQSDVHQLKAKWSVCQGQVAALEAEKTALAAAAETSKHEVYRTQAAHEKAMTRIAKLQKEVSLASTTHASERASWKRKIETLSADAKATAARLQHEAASDMQLKLQSATMLGEKARREKDEATETLHRRTQVLEAKLETENDRVRVLEAQLKAAAISSKKHAAALDLQSANKRLETELHALRRFVALQQKQAPSRAATPAAPPRRDLVMMMPPAPIRIGTVDTAVQATSEEPSESESAQVTELQAALARLEDVVAGKTEQLTSLRALHAQELQVQARAFLARLGSTS</sequence>
<name>T0Q0Y9_SAPDV</name>
<gene>
    <name evidence="3" type="ORF">SDRG_15224</name>
</gene>
<organism evidence="3 4">
    <name type="scientific">Saprolegnia diclina (strain VS20)</name>
    <dbReference type="NCBI Taxonomy" id="1156394"/>
    <lineage>
        <taxon>Eukaryota</taxon>
        <taxon>Sar</taxon>
        <taxon>Stramenopiles</taxon>
        <taxon>Oomycota</taxon>
        <taxon>Saprolegniomycetes</taxon>
        <taxon>Saprolegniales</taxon>
        <taxon>Saprolegniaceae</taxon>
        <taxon>Saprolegnia</taxon>
    </lineage>
</organism>
<dbReference type="OMA" id="KAKWSVC"/>
<dbReference type="OrthoDB" id="10431612at2759"/>
<evidence type="ECO:0000256" key="1">
    <source>
        <dbReference type="SAM" id="Coils"/>
    </source>
</evidence>
<dbReference type="RefSeq" id="XP_008619612.1">
    <property type="nucleotide sequence ID" value="XM_008621390.1"/>
</dbReference>
<dbReference type="AlphaFoldDB" id="T0Q0Y9"/>
<dbReference type="GeneID" id="19955951"/>
<proteinExistence type="predicted"/>
<evidence type="ECO:0000313" key="4">
    <source>
        <dbReference type="Proteomes" id="UP000030762"/>
    </source>
</evidence>
<keyword evidence="1" id="KW-0175">Coiled coil</keyword>
<feature type="compositionally biased region" description="Basic and acidic residues" evidence="2">
    <location>
        <begin position="264"/>
        <end position="273"/>
    </location>
</feature>
<dbReference type="eggNOG" id="ENOG502T23X">
    <property type="taxonomic scope" value="Eukaryota"/>
</dbReference>
<feature type="region of interest" description="Disordered" evidence="2">
    <location>
        <begin position="1"/>
        <end position="38"/>
    </location>
</feature>
<feature type="region of interest" description="Disordered" evidence="2">
    <location>
        <begin position="374"/>
        <end position="394"/>
    </location>
</feature>
<dbReference type="EMBL" id="JH767217">
    <property type="protein sequence ID" value="EQC27010.1"/>
    <property type="molecule type" value="Genomic_DNA"/>
</dbReference>
<evidence type="ECO:0000256" key="2">
    <source>
        <dbReference type="SAM" id="MobiDB-lite"/>
    </source>
</evidence>
<evidence type="ECO:0000313" key="3">
    <source>
        <dbReference type="EMBL" id="EQC27010.1"/>
    </source>
</evidence>
<feature type="compositionally biased region" description="Basic and acidic residues" evidence="2">
    <location>
        <begin position="235"/>
        <end position="252"/>
    </location>
</feature>
<feature type="compositionally biased region" description="Low complexity" evidence="2">
    <location>
        <begin position="1"/>
        <end position="19"/>
    </location>
</feature>